<protein>
    <submittedName>
        <fullName evidence="2">Uncharacterized protein</fullName>
    </submittedName>
</protein>
<keyword evidence="3" id="KW-1185">Reference proteome</keyword>
<evidence type="ECO:0000313" key="2">
    <source>
        <dbReference type="EMBL" id="KAF5345310.1"/>
    </source>
</evidence>
<sequence>MLVSARVYDINVSLSGSIPSSKGQPHMKQHTPLATKPQPLPSHPPIRAFNLNTTVGSKPPRDIVLEEAAIDFWHAFNPRPIRMLNHEDLHLASQALEIWEQKVQSGIPKLTELRAYKLSFLVLDMLQVLKRVILIPKLSGDAHKSLKSRIQDLILDIYAKILQEKRSTTRARDLLAGLSEHIGTNLLNFGEHPILWATAELPFIIELLEAWTLSELSPDVSETGILGSLQGIYLVPCLPIVSVSQNLRSRAFKLFKEWSLVLNIPLRTKTPDPTPDNVEWRFIDVGTLAHVLQSLENAAGTGDTKNLRIALQRLQHFVNIDMDVDLVFTIRKSFSTVYELFRKSRSSLRPAEVKQIRLQMKLLTSEDLRFNIPQFYSLRPANAASQIMIGQAIPQAGSVITFVKAPFEGYSYEYVTPEPDNGMVFTCISLDIPAQVLFDLFVAKWNQYNRHPLWPLVTFELQHLCKLSPTLWCQGSLESALKSISRDSKGSYEICFRVIRNNSFEERKSQQISTLMAWERIVACATPSTWISPSLPRHPTSWMQVPTLSFVGSGSEIHPHMSYPPILASHIWVPKQWEELGLNPRYLTQRIPCAKISVSTKKSLLNGGYLSREEAQSLVGRTVQFAIEVPINGMATTPFETKSPASRDAIGHVVHVSFIWGFDPNGMILRGIERDNTERCRSFFVGDEKRYPLVDDRITWRNANRNELEPIRPIWIGAVETSGERPRSGSSQLTSGLH</sequence>
<dbReference type="Proteomes" id="UP000559256">
    <property type="component" value="Unassembled WGS sequence"/>
</dbReference>
<proteinExistence type="predicted"/>
<dbReference type="OrthoDB" id="3356389at2759"/>
<evidence type="ECO:0000256" key="1">
    <source>
        <dbReference type="SAM" id="MobiDB-lite"/>
    </source>
</evidence>
<gene>
    <name evidence="2" type="ORF">D9758_008512</name>
</gene>
<comment type="caution">
    <text evidence="2">The sequence shown here is derived from an EMBL/GenBank/DDBJ whole genome shotgun (WGS) entry which is preliminary data.</text>
</comment>
<dbReference type="AlphaFoldDB" id="A0A8H5FPZ1"/>
<accession>A0A8H5FPZ1</accession>
<evidence type="ECO:0000313" key="3">
    <source>
        <dbReference type="Proteomes" id="UP000559256"/>
    </source>
</evidence>
<feature type="region of interest" description="Disordered" evidence="1">
    <location>
        <begin position="18"/>
        <end position="42"/>
    </location>
</feature>
<name>A0A8H5FPZ1_9AGAR</name>
<reference evidence="2 3" key="1">
    <citation type="journal article" date="2020" name="ISME J.">
        <title>Uncovering the hidden diversity of litter-decomposition mechanisms in mushroom-forming fungi.</title>
        <authorList>
            <person name="Floudas D."/>
            <person name="Bentzer J."/>
            <person name="Ahren D."/>
            <person name="Johansson T."/>
            <person name="Persson P."/>
            <person name="Tunlid A."/>
        </authorList>
    </citation>
    <scope>NUCLEOTIDE SEQUENCE [LARGE SCALE GENOMIC DNA]</scope>
    <source>
        <strain evidence="2 3">CBS 291.85</strain>
    </source>
</reference>
<dbReference type="EMBL" id="JAACJM010000113">
    <property type="protein sequence ID" value="KAF5345310.1"/>
    <property type="molecule type" value="Genomic_DNA"/>
</dbReference>
<organism evidence="2 3">
    <name type="scientific">Tetrapyrgos nigripes</name>
    <dbReference type="NCBI Taxonomy" id="182062"/>
    <lineage>
        <taxon>Eukaryota</taxon>
        <taxon>Fungi</taxon>
        <taxon>Dikarya</taxon>
        <taxon>Basidiomycota</taxon>
        <taxon>Agaricomycotina</taxon>
        <taxon>Agaricomycetes</taxon>
        <taxon>Agaricomycetidae</taxon>
        <taxon>Agaricales</taxon>
        <taxon>Marasmiineae</taxon>
        <taxon>Marasmiaceae</taxon>
        <taxon>Tetrapyrgos</taxon>
    </lineage>
</organism>